<dbReference type="PANTHER" id="PTHR48079">
    <property type="entry name" value="PROTEIN YEEZ"/>
    <property type="match status" value="1"/>
</dbReference>
<dbReference type="InterPro" id="IPR001509">
    <property type="entry name" value="Epimerase_deHydtase"/>
</dbReference>
<dbReference type="AlphaFoldDB" id="A0A0D0GHF5"/>
<proteinExistence type="predicted"/>
<dbReference type="GO" id="GO:0005737">
    <property type="term" value="C:cytoplasm"/>
    <property type="evidence" value="ECO:0007669"/>
    <property type="project" value="TreeGrafter"/>
</dbReference>
<organism evidence="2 3">
    <name type="scientific">Pedobacter lusitanus</name>
    <dbReference type="NCBI Taxonomy" id="1503925"/>
    <lineage>
        <taxon>Bacteria</taxon>
        <taxon>Pseudomonadati</taxon>
        <taxon>Bacteroidota</taxon>
        <taxon>Sphingobacteriia</taxon>
        <taxon>Sphingobacteriales</taxon>
        <taxon>Sphingobacteriaceae</taxon>
        <taxon>Pedobacter</taxon>
    </lineage>
</organism>
<dbReference type="STRING" id="1503925.TH53_19950"/>
<dbReference type="RefSeq" id="WP_041884710.1">
    <property type="nucleotide sequence ID" value="NZ_CP157278.1"/>
</dbReference>
<accession>A0A0D0GHF5</accession>
<dbReference type="Gene3D" id="3.40.50.720">
    <property type="entry name" value="NAD(P)-binding Rossmann-like Domain"/>
    <property type="match status" value="1"/>
</dbReference>
<gene>
    <name evidence="2" type="ORF">TH53_19950</name>
</gene>
<dbReference type="GO" id="GO:0004029">
    <property type="term" value="F:aldehyde dehydrogenase (NAD+) activity"/>
    <property type="evidence" value="ECO:0007669"/>
    <property type="project" value="TreeGrafter"/>
</dbReference>
<dbReference type="PANTHER" id="PTHR48079:SF6">
    <property type="entry name" value="NAD(P)-BINDING DOMAIN-CONTAINING PROTEIN-RELATED"/>
    <property type="match status" value="1"/>
</dbReference>
<dbReference type="Proteomes" id="UP000032049">
    <property type="component" value="Unassembled WGS sequence"/>
</dbReference>
<protein>
    <submittedName>
        <fullName evidence="2">Nucleoside-diphosphate sugar epimerase</fullName>
    </submittedName>
</protein>
<dbReference type="EMBL" id="JXRA01000096">
    <property type="protein sequence ID" value="KIO75560.1"/>
    <property type="molecule type" value="Genomic_DNA"/>
</dbReference>
<dbReference type="SUPFAM" id="SSF51735">
    <property type="entry name" value="NAD(P)-binding Rossmann-fold domains"/>
    <property type="match status" value="1"/>
</dbReference>
<keyword evidence="3" id="KW-1185">Reference proteome</keyword>
<dbReference type="InterPro" id="IPR051783">
    <property type="entry name" value="NAD(P)-dependent_oxidoreduct"/>
</dbReference>
<name>A0A0D0GHF5_9SPHI</name>
<reference evidence="2 3" key="1">
    <citation type="submission" date="2015-01" db="EMBL/GenBank/DDBJ databases">
        <title>Draft genome sequence of Pedobacter sp. NL19 isolated from sludge of an effluent treatment pond in an abandoned uranium mine.</title>
        <authorList>
            <person name="Santos T."/>
            <person name="Caetano T."/>
            <person name="Covas C."/>
            <person name="Cruz A."/>
            <person name="Mendo S."/>
        </authorList>
    </citation>
    <scope>NUCLEOTIDE SEQUENCE [LARGE SCALE GENOMIC DNA]</scope>
    <source>
        <strain evidence="2 3">NL19</strain>
    </source>
</reference>
<dbReference type="InterPro" id="IPR036291">
    <property type="entry name" value="NAD(P)-bd_dom_sf"/>
</dbReference>
<sequence length="322" mass="35018">MILVTGATGFLGSELIHQLTAQGSKVRALKREKSVIPVLLKDNTLIEWVVADINELSALDDAFENITKVYHCAAMVSFDPKDKAALLKVNIEGTSNVANLCAHHHARLLHVSSVAALGEAKKGKQITEKDFWEYDANVHSYAISKYEGEMEVWRSMAEGLDAVIVNPSVIIGPNAGYAGSGAIFKLVRDGLSYYTKGATGIVDVEDVAKSMITLMESEITGERFTISAENYHYKQFFSEIAKGMGVKAPSREAKPWMLGIAWRAAKFASLFTGKAAALTSDAAKSSLNISLYSNDKIRNSTGITFKPLHQSIQEVCAGLKKL</sequence>
<dbReference type="OrthoDB" id="596910at2"/>
<feature type="domain" description="NAD-dependent epimerase/dehydratase" evidence="1">
    <location>
        <begin position="2"/>
        <end position="224"/>
    </location>
</feature>
<comment type="caution">
    <text evidence="2">The sequence shown here is derived from an EMBL/GenBank/DDBJ whole genome shotgun (WGS) entry which is preliminary data.</text>
</comment>
<evidence type="ECO:0000313" key="3">
    <source>
        <dbReference type="Proteomes" id="UP000032049"/>
    </source>
</evidence>
<dbReference type="Pfam" id="PF01370">
    <property type="entry name" value="Epimerase"/>
    <property type="match status" value="1"/>
</dbReference>
<evidence type="ECO:0000313" key="2">
    <source>
        <dbReference type="EMBL" id="KIO75560.1"/>
    </source>
</evidence>
<evidence type="ECO:0000259" key="1">
    <source>
        <dbReference type="Pfam" id="PF01370"/>
    </source>
</evidence>